<feature type="region of interest" description="Disordered" evidence="1">
    <location>
        <begin position="84"/>
        <end position="133"/>
    </location>
</feature>
<dbReference type="EMBL" id="CAWUPB010000857">
    <property type="protein sequence ID" value="CAK7327523.1"/>
    <property type="molecule type" value="Genomic_DNA"/>
</dbReference>
<feature type="compositionally biased region" description="Low complexity" evidence="1">
    <location>
        <begin position="121"/>
        <end position="133"/>
    </location>
</feature>
<accession>A0AAV1R0T7</accession>
<sequence length="231" mass="26106">MDGLEEHGLEKGGGCGSGGDPAFKYVKSEQRDGAVFPQIFPTTLPSTNKEFIAYPEKKRHKKNFSRLLKAILFETSLAKKIKKRKLSKKLNKSEKVEKDSKREKKNSINKKNQDKKDDGRNISNRSPSNSSSLFRNSRLLLDTGRSFRSNSIKFKPEQDNMQGNGEGSYSSTVGLCLLLISLVALVFWGKACAILKNLSQKIADYEGIDLEEYKKKIIMEGLLERNRNRVL</sequence>
<proteinExistence type="predicted"/>
<dbReference type="PANTHER" id="PTHR34379:SF6">
    <property type="entry name" value="PROTEIN 3F"/>
    <property type="match status" value="1"/>
</dbReference>
<dbReference type="AlphaFoldDB" id="A0AAV1R0T7"/>
<comment type="caution">
    <text evidence="3">The sequence shown here is derived from an EMBL/GenBank/DDBJ whole genome shotgun (WGS) entry which is preliminary data.</text>
</comment>
<gene>
    <name evidence="3" type="ORF">DCAF_LOCUS5236</name>
</gene>
<evidence type="ECO:0000313" key="4">
    <source>
        <dbReference type="Proteomes" id="UP001314170"/>
    </source>
</evidence>
<reference evidence="3 4" key="1">
    <citation type="submission" date="2024-01" db="EMBL/GenBank/DDBJ databases">
        <authorList>
            <person name="Waweru B."/>
        </authorList>
    </citation>
    <scope>NUCLEOTIDE SEQUENCE [LARGE SCALE GENOMIC DNA]</scope>
</reference>
<keyword evidence="2" id="KW-0472">Membrane</keyword>
<evidence type="ECO:0000256" key="2">
    <source>
        <dbReference type="SAM" id="Phobius"/>
    </source>
</evidence>
<name>A0AAV1R0T7_9ROSI</name>
<feature type="compositionally biased region" description="Basic and acidic residues" evidence="1">
    <location>
        <begin position="1"/>
        <end position="10"/>
    </location>
</feature>
<keyword evidence="2" id="KW-0812">Transmembrane</keyword>
<feature type="compositionally biased region" description="Basic and acidic residues" evidence="1">
    <location>
        <begin position="91"/>
        <end position="120"/>
    </location>
</feature>
<dbReference type="PANTHER" id="PTHR34379">
    <property type="entry name" value="OS07G0553800 PROTEIN"/>
    <property type="match status" value="1"/>
</dbReference>
<dbReference type="Proteomes" id="UP001314170">
    <property type="component" value="Unassembled WGS sequence"/>
</dbReference>
<protein>
    <submittedName>
        <fullName evidence="3">Uncharacterized protein</fullName>
    </submittedName>
</protein>
<evidence type="ECO:0000313" key="3">
    <source>
        <dbReference type="EMBL" id="CAK7327523.1"/>
    </source>
</evidence>
<organism evidence="3 4">
    <name type="scientific">Dovyalis caffra</name>
    <dbReference type="NCBI Taxonomy" id="77055"/>
    <lineage>
        <taxon>Eukaryota</taxon>
        <taxon>Viridiplantae</taxon>
        <taxon>Streptophyta</taxon>
        <taxon>Embryophyta</taxon>
        <taxon>Tracheophyta</taxon>
        <taxon>Spermatophyta</taxon>
        <taxon>Magnoliopsida</taxon>
        <taxon>eudicotyledons</taxon>
        <taxon>Gunneridae</taxon>
        <taxon>Pentapetalae</taxon>
        <taxon>rosids</taxon>
        <taxon>fabids</taxon>
        <taxon>Malpighiales</taxon>
        <taxon>Salicaceae</taxon>
        <taxon>Flacourtieae</taxon>
        <taxon>Dovyalis</taxon>
    </lineage>
</organism>
<feature type="region of interest" description="Disordered" evidence="1">
    <location>
        <begin position="1"/>
        <end position="24"/>
    </location>
</feature>
<keyword evidence="2" id="KW-1133">Transmembrane helix</keyword>
<feature type="transmembrane region" description="Helical" evidence="2">
    <location>
        <begin position="169"/>
        <end position="188"/>
    </location>
</feature>
<keyword evidence="4" id="KW-1185">Reference proteome</keyword>
<dbReference type="InterPro" id="IPR040411">
    <property type="entry name" value="At5g23160-like"/>
</dbReference>
<evidence type="ECO:0000256" key="1">
    <source>
        <dbReference type="SAM" id="MobiDB-lite"/>
    </source>
</evidence>